<feature type="region of interest" description="Disordered" evidence="5">
    <location>
        <begin position="1117"/>
        <end position="1137"/>
    </location>
</feature>
<dbReference type="InterPro" id="IPR016024">
    <property type="entry name" value="ARM-type_fold"/>
</dbReference>
<dbReference type="Gene3D" id="2.120.10.30">
    <property type="entry name" value="TolB, C-terminal domain"/>
    <property type="match status" value="1"/>
</dbReference>
<dbReference type="EMBL" id="FUYE01000001">
    <property type="protein sequence ID" value="SKA76380.1"/>
    <property type="molecule type" value="Genomic_DNA"/>
</dbReference>
<keyword evidence="3 4" id="KW-0408">Iron</keyword>
<dbReference type="GO" id="GO:0009055">
    <property type="term" value="F:electron transfer activity"/>
    <property type="evidence" value="ECO:0007669"/>
    <property type="project" value="InterPro"/>
</dbReference>
<evidence type="ECO:0000256" key="4">
    <source>
        <dbReference type="PROSITE-ProRule" id="PRU00433"/>
    </source>
</evidence>
<dbReference type="SMART" id="SM00567">
    <property type="entry name" value="EZ_HEAT"/>
    <property type="match status" value="4"/>
</dbReference>
<dbReference type="Pfam" id="PF13646">
    <property type="entry name" value="HEAT_2"/>
    <property type="match status" value="1"/>
</dbReference>
<dbReference type="Pfam" id="PF00034">
    <property type="entry name" value="Cytochrom_C"/>
    <property type="match status" value="1"/>
</dbReference>
<evidence type="ECO:0000256" key="5">
    <source>
        <dbReference type="SAM" id="MobiDB-lite"/>
    </source>
</evidence>
<dbReference type="STRING" id="48467.SAMN02745166_00161"/>
<dbReference type="Pfam" id="PF23500">
    <property type="entry name" value="DUF7133"/>
    <property type="match status" value="1"/>
</dbReference>
<dbReference type="InterPro" id="IPR011989">
    <property type="entry name" value="ARM-like"/>
</dbReference>
<name>A0A1T4WGG5_9BACT</name>
<dbReference type="InterPro" id="IPR004155">
    <property type="entry name" value="PBS_lyase_HEAT"/>
</dbReference>
<dbReference type="SUPFAM" id="SSF48371">
    <property type="entry name" value="ARM repeat"/>
    <property type="match status" value="1"/>
</dbReference>
<evidence type="ECO:0000256" key="3">
    <source>
        <dbReference type="ARBA" id="ARBA00023004"/>
    </source>
</evidence>
<evidence type="ECO:0000259" key="7">
    <source>
        <dbReference type="PROSITE" id="PS51007"/>
    </source>
</evidence>
<dbReference type="InterPro" id="IPR013428">
    <property type="entry name" value="Membrane-bound_put_N"/>
</dbReference>
<dbReference type="InterPro" id="IPR009056">
    <property type="entry name" value="Cyt_c-like_dom"/>
</dbReference>
<dbReference type="Proteomes" id="UP000190774">
    <property type="component" value="Unassembled WGS sequence"/>
</dbReference>
<dbReference type="AlphaFoldDB" id="A0A1T4WGG5"/>
<keyword evidence="6" id="KW-0732">Signal</keyword>
<dbReference type="SUPFAM" id="SSF50952">
    <property type="entry name" value="Soluble quinoprotein glucose dehydrogenase"/>
    <property type="match status" value="1"/>
</dbReference>
<dbReference type="GO" id="GO:0046872">
    <property type="term" value="F:metal ion binding"/>
    <property type="evidence" value="ECO:0007669"/>
    <property type="project" value="UniProtKB-KW"/>
</dbReference>
<feature type="domain" description="Cytochrome c" evidence="7">
    <location>
        <begin position="983"/>
        <end position="1117"/>
    </location>
</feature>
<dbReference type="NCBIfam" id="TIGR02604">
    <property type="entry name" value="Piru_Ver_Nterm"/>
    <property type="match status" value="1"/>
</dbReference>
<dbReference type="RefSeq" id="WP_078811401.1">
    <property type="nucleotide sequence ID" value="NZ_FUYE01000001.1"/>
</dbReference>
<dbReference type="InterPro" id="IPR011041">
    <property type="entry name" value="Quinoprot_gluc/sorb_DH_b-prop"/>
</dbReference>
<dbReference type="SUPFAM" id="SSF46626">
    <property type="entry name" value="Cytochrome c"/>
    <property type="match status" value="1"/>
</dbReference>
<protein>
    <submittedName>
        <fullName evidence="8">Quinoprotein glucose dehydrogenase</fullName>
    </submittedName>
</protein>
<evidence type="ECO:0000256" key="6">
    <source>
        <dbReference type="SAM" id="SignalP"/>
    </source>
</evidence>
<dbReference type="InterPro" id="IPR011042">
    <property type="entry name" value="6-blade_b-propeller_TolB-like"/>
</dbReference>
<dbReference type="PANTHER" id="PTHR33546">
    <property type="entry name" value="LARGE, MULTIFUNCTIONAL SECRETED PROTEIN-RELATED"/>
    <property type="match status" value="1"/>
</dbReference>
<dbReference type="PROSITE" id="PS51007">
    <property type="entry name" value="CYTC"/>
    <property type="match status" value="1"/>
</dbReference>
<dbReference type="InterPro" id="IPR055557">
    <property type="entry name" value="DUF7133"/>
</dbReference>
<dbReference type="Gene3D" id="1.25.10.10">
    <property type="entry name" value="Leucine-rich Repeat Variant"/>
    <property type="match status" value="1"/>
</dbReference>
<evidence type="ECO:0000313" key="8">
    <source>
        <dbReference type="EMBL" id="SKA76380.1"/>
    </source>
</evidence>
<feature type="signal peptide" evidence="6">
    <location>
        <begin position="1"/>
        <end position="20"/>
    </location>
</feature>
<dbReference type="InterPro" id="IPR036909">
    <property type="entry name" value="Cyt_c-like_dom_sf"/>
</dbReference>
<dbReference type="InterPro" id="IPR013427">
    <property type="entry name" value="Haem-bd_dom_put"/>
</dbReference>
<keyword evidence="1 4" id="KW-0349">Heme</keyword>
<gene>
    <name evidence="8" type="ORF">SAMN02745166_00161</name>
</gene>
<organism evidence="8 9">
    <name type="scientific">Prosthecobacter debontii</name>
    <dbReference type="NCBI Taxonomy" id="48467"/>
    <lineage>
        <taxon>Bacteria</taxon>
        <taxon>Pseudomonadati</taxon>
        <taxon>Verrucomicrobiota</taxon>
        <taxon>Verrucomicrobiia</taxon>
        <taxon>Verrucomicrobiales</taxon>
        <taxon>Verrucomicrobiaceae</taxon>
        <taxon>Prosthecobacter</taxon>
    </lineage>
</organism>
<keyword evidence="2 4" id="KW-0479">Metal-binding</keyword>
<dbReference type="NCBIfam" id="TIGR02603">
    <property type="entry name" value="CxxCH_TIGR02603"/>
    <property type="match status" value="1"/>
</dbReference>
<evidence type="ECO:0000256" key="2">
    <source>
        <dbReference type="ARBA" id="ARBA00022723"/>
    </source>
</evidence>
<dbReference type="PANTHER" id="PTHR33546:SF1">
    <property type="entry name" value="LARGE, MULTIFUNCTIONAL SECRETED PROTEIN"/>
    <property type="match status" value="1"/>
</dbReference>
<evidence type="ECO:0000256" key="1">
    <source>
        <dbReference type="ARBA" id="ARBA00022617"/>
    </source>
</evidence>
<reference evidence="9" key="1">
    <citation type="submission" date="2017-02" db="EMBL/GenBank/DDBJ databases">
        <authorList>
            <person name="Varghese N."/>
            <person name="Submissions S."/>
        </authorList>
    </citation>
    <scope>NUCLEOTIDE SEQUENCE [LARGE SCALE GENOMIC DNA]</scope>
    <source>
        <strain evidence="9">ATCC 700200</strain>
    </source>
</reference>
<sequence length="1137" mass="123222">MQRTFLLFSTLGFLTASASALTLDEMNQRQQPIPTVPEKDLPPLKNAPEPFPGIVKHPGFEAHTWVRFPFIENPGSFGFDPKGRLFVVEANRFWRGVPDLRGANELIRGDFQAQTLDDRANLYKTWEARFPVGFFTNTADRLIRLEDRDGNGAADHRTLFSDRFHEALDGLGFSVLAEEDAVYFTCIPNLWKLTDKDDDGVADAEEAIVKGFGVRVSFLGHDLHGITRGPDGRLYFSVGDRGYHVTTKDGQVHAGGGRGAIFRCESDGSGFEVFCKGLRNPQELAFDEAGNLFTFDNTGDIGDLARMVYALEGSDSGWDMSHQSAHQYVTNLDWEDFHPQKSMWVAERMYDLFNEEQPQWVYPPASHVARGPSGVTWLTGESLPEDLRGKFLLANYRGASQGCTVLTVGLEAKGAGFAANSEDIFVEGVGVSDVELGYDGNIYLCDFGGGWSINTNGAIEVLTPKEPAQQKAGAEVKALFARGLKEETIPGLVTLLAHTDKRVRQAAQFELVKRKEINTLIAIAKDETKPVKSRLHGIWGLDQLGRQGIAVSEALLDLTTDKEADIRANAARTLGSVRVVESRDALLTLLNDTSPHVSSLAAVALRRIVKPGDEQVTEALYTLAAQTGKTEVDPVLRHSALSALDLIGTEAAAKAHSTDADREVRLTALLYLRRHESPDCATFLSDSDAQIRREAVRAIYDTTVVDGPAGDAVAALAKEAAAFPPTVQQRIVAANYRRGTADHARHLIQMVRDVTLDEATRTAALHALRLWEKQIVTDPVLGIYRPLPKAERTLAALGQAIETDLRALLAGDLDPHLASLALKLASETGVRLEAKTLRNFATNKTVAAEVRVAALDSLVTAYPTEAAPVVKDLMADSSATVSASALGHGFNLKLDGLTDIAREAISKGPLAKARAGITGLATTHPEEIEQLWKDRENKSLRHALWLDVYLALQALNTPSSQTLVTAYAATAPDAVYRLSETGGDSKLGELVFRNQGACMQCHKISGEGGVQGPDLTQVGERLKPEKLIESLVNPNAVIAPGYGLAAITKKDGQLVMARLAKETPTEVEVVGLDGKSSTISRADIATIAPPVSAMPPLGTALQPRDLRDLVAYLSSRTKGNKKATKDDASHGDEKIAK</sequence>
<dbReference type="OrthoDB" id="9770043at2"/>
<feature type="chain" id="PRO_5012142892" evidence="6">
    <location>
        <begin position="21"/>
        <end position="1137"/>
    </location>
</feature>
<dbReference type="Gene3D" id="1.10.760.10">
    <property type="entry name" value="Cytochrome c-like domain"/>
    <property type="match status" value="1"/>
</dbReference>
<keyword evidence="9" id="KW-1185">Reference proteome</keyword>
<accession>A0A1T4WGG5</accession>
<proteinExistence type="predicted"/>
<feature type="compositionally biased region" description="Basic and acidic residues" evidence="5">
    <location>
        <begin position="1123"/>
        <end position="1137"/>
    </location>
</feature>
<evidence type="ECO:0000313" key="9">
    <source>
        <dbReference type="Proteomes" id="UP000190774"/>
    </source>
</evidence>
<dbReference type="GO" id="GO:0020037">
    <property type="term" value="F:heme binding"/>
    <property type="evidence" value="ECO:0007669"/>
    <property type="project" value="InterPro"/>
</dbReference>